<keyword evidence="1" id="KW-0694">RNA-binding</keyword>
<feature type="compositionally biased region" description="Acidic residues" evidence="2">
    <location>
        <begin position="206"/>
        <end position="227"/>
    </location>
</feature>
<comment type="caution">
    <text evidence="4">The sequence shown here is derived from an EMBL/GenBank/DDBJ whole genome shotgun (WGS) entry which is preliminary data.</text>
</comment>
<proteinExistence type="predicted"/>
<dbReference type="InterPro" id="IPR004088">
    <property type="entry name" value="KH_dom_type_1"/>
</dbReference>
<dbReference type="GO" id="GO:0005739">
    <property type="term" value="C:mitochondrion"/>
    <property type="evidence" value="ECO:0007669"/>
    <property type="project" value="UniProtKB-ARBA"/>
</dbReference>
<dbReference type="Pfam" id="PF00567">
    <property type="entry name" value="TUDOR"/>
    <property type="match status" value="1"/>
</dbReference>
<feature type="region of interest" description="Disordered" evidence="2">
    <location>
        <begin position="159"/>
        <end position="192"/>
    </location>
</feature>
<evidence type="ECO:0000256" key="2">
    <source>
        <dbReference type="SAM" id="MobiDB-lite"/>
    </source>
</evidence>
<dbReference type="Gene3D" id="2.40.50.90">
    <property type="match status" value="1"/>
</dbReference>
<dbReference type="GO" id="GO:0043186">
    <property type="term" value="C:P granule"/>
    <property type="evidence" value="ECO:0007669"/>
    <property type="project" value="TreeGrafter"/>
</dbReference>
<dbReference type="GO" id="GO:0007283">
    <property type="term" value="P:spermatogenesis"/>
    <property type="evidence" value="ECO:0007669"/>
    <property type="project" value="TreeGrafter"/>
</dbReference>
<reference evidence="4 5" key="1">
    <citation type="submission" date="2019-09" db="EMBL/GenBank/DDBJ databases">
        <title>Bird 10,000 Genomes (B10K) Project - Family phase.</title>
        <authorList>
            <person name="Zhang G."/>
        </authorList>
    </citation>
    <scope>NUCLEOTIDE SEQUENCE [LARGE SCALE GENOMIC DNA]</scope>
    <source>
        <strain evidence="4">B10K-DU-012-37</strain>
    </source>
</reference>
<gene>
    <name evidence="4" type="primary">Tdrkh</name>
    <name evidence="4" type="ORF">UPUEPO_R13369</name>
</gene>
<organism evidence="4 5">
    <name type="scientific">Upupa epops</name>
    <name type="common">Eurasian hoopoe</name>
    <dbReference type="NCBI Taxonomy" id="57439"/>
    <lineage>
        <taxon>Eukaryota</taxon>
        <taxon>Metazoa</taxon>
        <taxon>Chordata</taxon>
        <taxon>Craniata</taxon>
        <taxon>Vertebrata</taxon>
        <taxon>Euteleostomi</taxon>
        <taxon>Archelosauria</taxon>
        <taxon>Archosauria</taxon>
        <taxon>Dinosauria</taxon>
        <taxon>Saurischia</taxon>
        <taxon>Theropoda</taxon>
        <taxon>Coelurosauria</taxon>
        <taxon>Aves</taxon>
        <taxon>Neognathae</taxon>
        <taxon>Neoaves</taxon>
        <taxon>Telluraves</taxon>
        <taxon>Coraciimorphae</taxon>
        <taxon>Bucerotiformes</taxon>
        <taxon>Upupidae</taxon>
        <taxon>Upupa</taxon>
    </lineage>
</organism>
<evidence type="ECO:0000313" key="5">
    <source>
        <dbReference type="Proteomes" id="UP000544127"/>
    </source>
</evidence>
<dbReference type="InterPro" id="IPR035437">
    <property type="entry name" value="SNase_OB-fold_sf"/>
</dbReference>
<name>A0A7K6AV94_UPUEP</name>
<dbReference type="EMBL" id="VZRI01005814">
    <property type="protein sequence ID" value="NWU93960.1"/>
    <property type="molecule type" value="Genomic_DNA"/>
</dbReference>
<keyword evidence="5" id="KW-1185">Reference proteome</keyword>
<dbReference type="PROSITE" id="PS50084">
    <property type="entry name" value="KH_TYPE_1"/>
    <property type="match status" value="2"/>
</dbReference>
<dbReference type="InterPro" id="IPR050621">
    <property type="entry name" value="Tudor_domain_containing"/>
</dbReference>
<accession>A0A7K6AV94</accession>
<dbReference type="AlphaFoldDB" id="A0A7K6AV94"/>
<dbReference type="GO" id="GO:0003723">
    <property type="term" value="F:RNA binding"/>
    <property type="evidence" value="ECO:0007669"/>
    <property type="project" value="UniProtKB-UniRule"/>
</dbReference>
<feature type="region of interest" description="Disordered" evidence="2">
    <location>
        <begin position="205"/>
        <end position="230"/>
    </location>
</feature>
<dbReference type="CDD" id="cd20412">
    <property type="entry name" value="Tudor_TDRD2"/>
    <property type="match status" value="1"/>
</dbReference>
<evidence type="ECO:0000256" key="1">
    <source>
        <dbReference type="PROSITE-ProRule" id="PRU00117"/>
    </source>
</evidence>
<dbReference type="InterPro" id="IPR004087">
    <property type="entry name" value="KH_dom"/>
</dbReference>
<protein>
    <submittedName>
        <fullName evidence="4">TDRKH protein</fullName>
    </submittedName>
</protein>
<feature type="domain" description="Tudor" evidence="3">
    <location>
        <begin position="340"/>
        <end position="399"/>
    </location>
</feature>
<dbReference type="PANTHER" id="PTHR22948:SF18">
    <property type="entry name" value="TUDOR AND KH DOMAIN-CONTAINING PROTEIN"/>
    <property type="match status" value="1"/>
</dbReference>
<dbReference type="Pfam" id="PF00013">
    <property type="entry name" value="KH_1"/>
    <property type="match status" value="2"/>
</dbReference>
<dbReference type="SUPFAM" id="SSF54791">
    <property type="entry name" value="Eukaryotic type KH-domain (KH-domain type I)"/>
    <property type="match status" value="2"/>
</dbReference>
<dbReference type="PANTHER" id="PTHR22948">
    <property type="entry name" value="TUDOR DOMAIN CONTAINING PROTEIN"/>
    <property type="match status" value="1"/>
</dbReference>
<dbReference type="InterPro" id="IPR036612">
    <property type="entry name" value="KH_dom_type_1_sf"/>
</dbReference>
<feature type="non-terminal residue" evidence="4">
    <location>
        <position position="1"/>
    </location>
</feature>
<dbReference type="PROSITE" id="PS50304">
    <property type="entry name" value="TUDOR"/>
    <property type="match status" value="1"/>
</dbReference>
<feature type="non-terminal residue" evidence="4">
    <location>
        <position position="511"/>
    </location>
</feature>
<dbReference type="GO" id="GO:0030719">
    <property type="term" value="P:P granule organization"/>
    <property type="evidence" value="ECO:0007669"/>
    <property type="project" value="TreeGrafter"/>
</dbReference>
<dbReference type="InterPro" id="IPR002999">
    <property type="entry name" value="Tudor"/>
</dbReference>
<dbReference type="SUPFAM" id="SSF63748">
    <property type="entry name" value="Tudor/PWWP/MBT"/>
    <property type="match status" value="1"/>
</dbReference>
<dbReference type="SMART" id="SM00322">
    <property type="entry name" value="KH"/>
    <property type="match status" value="2"/>
</dbReference>
<evidence type="ECO:0000313" key="4">
    <source>
        <dbReference type="EMBL" id="NWU93960.1"/>
    </source>
</evidence>
<dbReference type="Proteomes" id="UP000544127">
    <property type="component" value="Unassembled WGS sequence"/>
</dbReference>
<dbReference type="InterPro" id="IPR047380">
    <property type="entry name" value="TDRD2-like_tudor"/>
</dbReference>
<evidence type="ECO:0000259" key="3">
    <source>
        <dbReference type="PROSITE" id="PS50304"/>
    </source>
</evidence>
<sequence>VGDEELEIEMRVPRAAMKSIIGCKGAAIRKLSQESGARIDTESEEQGEEVTLLISGSPSQVCHAKAAIHRIVTESTPVSEQLCVPNRAVGRIIGRGGETVRSICRSSGAKVLCERNGNLAPVRIIHLSGTQKEVEAAKKLITEKLMEDNAFRKELAQSMAMRGQRKQPLGSRHELEPLSNGALGDREEKDKGMPCAQDSFLAQVAGEEEEQDEDEDEEDKELEELADGSEATVPKFEGIGSCGVMGGSIFWAQSLCPCSSYQCGCPSPFSARLPTPLLIVPSPDFSFDADEHLEVYVSAAENPNHFWIQLLGQRSLQLDKLTAEMWQHYESCGPTAKLSSVQAGDIVAAPYMEGRDWYRARVLGTLPSGNLDLYYVDFGDNGEAPLEALRALRSDFLSLPFQAIECSLTGVAPAGTGWDEAALDTFDRLTHCALWKPLVARITSYTQSGLGTWPKVRLYDTQHGANLDIGAELVRLGFAVACPQEDEERLGEDSLVTPVSCWPQPGDICCS</sequence>
<dbReference type="OrthoDB" id="9995375at2759"/>
<dbReference type="Gene3D" id="2.30.30.140">
    <property type="match status" value="1"/>
</dbReference>
<dbReference type="Gene3D" id="3.30.1370.10">
    <property type="entry name" value="K Homology domain, type 1"/>
    <property type="match status" value="2"/>
</dbReference>
<dbReference type="GO" id="GO:0034587">
    <property type="term" value="P:piRNA processing"/>
    <property type="evidence" value="ECO:0007669"/>
    <property type="project" value="TreeGrafter"/>
</dbReference>